<dbReference type="InterPro" id="IPR051461">
    <property type="entry name" value="UPF0750_membrane"/>
</dbReference>
<dbReference type="HOGENOM" id="CLU_063199_1_0_2"/>
<evidence type="ECO:0000313" key="9">
    <source>
        <dbReference type="Proteomes" id="UP000001107"/>
    </source>
</evidence>
<dbReference type="RefSeq" id="WP_011972625.1">
    <property type="nucleotide sequence ID" value="NC_009634.1"/>
</dbReference>
<proteinExistence type="predicted"/>
<evidence type="ECO:0000256" key="2">
    <source>
        <dbReference type="ARBA" id="ARBA00022475"/>
    </source>
</evidence>
<gene>
    <name evidence="8" type="ordered locus">Mevan_0817</name>
</gene>
<keyword evidence="4 6" id="KW-1133">Transmembrane helix</keyword>
<evidence type="ECO:0000313" key="8">
    <source>
        <dbReference type="EMBL" id="ABR54723.1"/>
    </source>
</evidence>
<feature type="transmembrane region" description="Helical" evidence="6">
    <location>
        <begin position="111"/>
        <end position="131"/>
    </location>
</feature>
<name>A6UQF1_METVS</name>
<reference evidence="8" key="1">
    <citation type="submission" date="2007-06" db="EMBL/GenBank/DDBJ databases">
        <title>Complete sequence of Methanococcus vannielii SB.</title>
        <authorList>
            <consortium name="US DOE Joint Genome Institute"/>
            <person name="Copeland A."/>
            <person name="Lucas S."/>
            <person name="Lapidus A."/>
            <person name="Barry K."/>
            <person name="Glavina del Rio T."/>
            <person name="Dalin E."/>
            <person name="Tice H."/>
            <person name="Pitluck S."/>
            <person name="Chain P."/>
            <person name="Malfatti S."/>
            <person name="Shin M."/>
            <person name="Vergez L."/>
            <person name="Schmutz J."/>
            <person name="Larimer F."/>
            <person name="Land M."/>
            <person name="Hauser L."/>
            <person name="Kyrpides N."/>
            <person name="Anderson I."/>
            <person name="Sieprawska-Lupa M."/>
            <person name="Whitman W.B."/>
            <person name="Richardson P."/>
        </authorList>
    </citation>
    <scope>NUCLEOTIDE SEQUENCE [LARGE SCALE GENOMIC DNA]</scope>
    <source>
        <strain evidence="8">SB</strain>
    </source>
</reference>
<sequence length="287" mass="31496">MEKKLKTAFDIFLKYILIIVGSAAAACAFGLFLVPNNLIDGGVTGISIMVSHITGLPVPVSILLLNIPFYILGYKHVGKNLIWFSVFSIICLYIFSPIFEAMPQVTSDLFLTSVFGGLLLGFGVGIIIKYGGSLDGTEITAIILNKKTSFSVGQIVMFINVFILGSSGFLFGWDRAMYSIVTCLIETKAIDLTIKGFDESKSVIIVSNNPDELACRIMEKMERGVTYLEGSGGYSKDEKKVLYIVINRLEVSKLKSIIEEVDENAFVTISGVHEVIGGKVKRKRFQC</sequence>
<dbReference type="Gene3D" id="3.30.70.120">
    <property type="match status" value="1"/>
</dbReference>
<dbReference type="InterPro" id="IPR003740">
    <property type="entry name" value="YitT"/>
</dbReference>
<feature type="transmembrane region" description="Helical" evidence="6">
    <location>
        <begin position="152"/>
        <end position="173"/>
    </location>
</feature>
<organism evidence="8 9">
    <name type="scientific">Methanococcus vannielii (strain ATCC 35089 / DSM 1224 / JCM 13029 / OCM 148 / SB)</name>
    <dbReference type="NCBI Taxonomy" id="406327"/>
    <lineage>
        <taxon>Archaea</taxon>
        <taxon>Methanobacteriati</taxon>
        <taxon>Methanobacteriota</taxon>
        <taxon>Methanomada group</taxon>
        <taxon>Methanococci</taxon>
        <taxon>Methanococcales</taxon>
        <taxon>Methanococcaceae</taxon>
        <taxon>Methanococcus</taxon>
    </lineage>
</organism>
<dbReference type="EMBL" id="CP000742">
    <property type="protein sequence ID" value="ABR54723.1"/>
    <property type="molecule type" value="Genomic_DNA"/>
</dbReference>
<comment type="subcellular location">
    <subcellularLocation>
        <location evidence="1">Cell membrane</location>
        <topology evidence="1">Multi-pass membrane protein</topology>
    </subcellularLocation>
</comment>
<dbReference type="PROSITE" id="PS51257">
    <property type="entry name" value="PROKAR_LIPOPROTEIN"/>
    <property type="match status" value="1"/>
</dbReference>
<feature type="transmembrane region" description="Helical" evidence="6">
    <location>
        <begin position="81"/>
        <end position="99"/>
    </location>
</feature>
<dbReference type="AlphaFoldDB" id="A6UQF1"/>
<dbReference type="PANTHER" id="PTHR33545:SF3">
    <property type="entry name" value="UPF0750 MEMBRANE PROTEIN YQFU"/>
    <property type="match status" value="1"/>
</dbReference>
<dbReference type="PANTHER" id="PTHR33545">
    <property type="entry name" value="UPF0750 MEMBRANE PROTEIN YITT-RELATED"/>
    <property type="match status" value="1"/>
</dbReference>
<dbReference type="Pfam" id="PF02588">
    <property type="entry name" value="YitT_membrane"/>
    <property type="match status" value="1"/>
</dbReference>
<dbReference type="InterPro" id="IPR019264">
    <property type="entry name" value="DUF2179"/>
</dbReference>
<dbReference type="GO" id="GO:0005886">
    <property type="term" value="C:plasma membrane"/>
    <property type="evidence" value="ECO:0007669"/>
    <property type="project" value="UniProtKB-SubCell"/>
</dbReference>
<evidence type="ECO:0000256" key="5">
    <source>
        <dbReference type="ARBA" id="ARBA00023136"/>
    </source>
</evidence>
<keyword evidence="5 6" id="KW-0472">Membrane</keyword>
<keyword evidence="3 6" id="KW-0812">Transmembrane</keyword>
<evidence type="ECO:0000259" key="7">
    <source>
        <dbReference type="Pfam" id="PF10035"/>
    </source>
</evidence>
<accession>A6UQF1</accession>
<dbReference type="Proteomes" id="UP000001107">
    <property type="component" value="Chromosome"/>
</dbReference>
<protein>
    <recommendedName>
        <fullName evidence="7">DUF2179 domain-containing protein</fullName>
    </recommendedName>
</protein>
<feature type="domain" description="DUF2179" evidence="7">
    <location>
        <begin position="223"/>
        <end position="277"/>
    </location>
</feature>
<keyword evidence="9" id="KW-1185">Reference proteome</keyword>
<dbReference type="KEGG" id="mvn:Mevan_0817"/>
<feature type="transmembrane region" description="Helical" evidence="6">
    <location>
        <begin position="12"/>
        <end position="34"/>
    </location>
</feature>
<feature type="transmembrane region" description="Helical" evidence="6">
    <location>
        <begin position="46"/>
        <end position="69"/>
    </location>
</feature>
<evidence type="ECO:0000256" key="1">
    <source>
        <dbReference type="ARBA" id="ARBA00004651"/>
    </source>
</evidence>
<evidence type="ECO:0000256" key="6">
    <source>
        <dbReference type="SAM" id="Phobius"/>
    </source>
</evidence>
<dbReference type="STRING" id="406327.Mevan_0817"/>
<evidence type="ECO:0000256" key="3">
    <source>
        <dbReference type="ARBA" id="ARBA00022692"/>
    </source>
</evidence>
<dbReference type="CDD" id="cd16380">
    <property type="entry name" value="YitT_C"/>
    <property type="match status" value="1"/>
</dbReference>
<dbReference type="PIRSF" id="PIRSF006483">
    <property type="entry name" value="Membrane_protein_YitT"/>
    <property type="match status" value="1"/>
</dbReference>
<dbReference type="InterPro" id="IPR015867">
    <property type="entry name" value="N-reg_PII/ATP_PRibTrfase_C"/>
</dbReference>
<evidence type="ECO:0000256" key="4">
    <source>
        <dbReference type="ARBA" id="ARBA00022989"/>
    </source>
</evidence>
<dbReference type="GeneID" id="5324568"/>
<dbReference type="Pfam" id="PF10035">
    <property type="entry name" value="DUF2179"/>
    <property type="match status" value="1"/>
</dbReference>
<keyword evidence="2" id="KW-1003">Cell membrane</keyword>